<feature type="domain" description="DNA mismatch repair proteins mutS family" evidence="4">
    <location>
        <begin position="329"/>
        <end position="504"/>
    </location>
</feature>
<evidence type="ECO:0000313" key="6">
    <source>
        <dbReference type="Proteomes" id="UP001597192"/>
    </source>
</evidence>
<dbReference type="PANTHER" id="PTHR11361:SF34">
    <property type="entry name" value="DNA MISMATCH REPAIR PROTEIN MSH1, MITOCHONDRIAL"/>
    <property type="match status" value="1"/>
</dbReference>
<proteinExistence type="predicted"/>
<evidence type="ECO:0000259" key="4">
    <source>
        <dbReference type="SMART" id="SM00534"/>
    </source>
</evidence>
<name>A0ABW4CRF5_9LACO</name>
<gene>
    <name evidence="5" type="ORF">ACFQ47_07430</name>
</gene>
<evidence type="ECO:0000256" key="1">
    <source>
        <dbReference type="ARBA" id="ARBA00022741"/>
    </source>
</evidence>
<dbReference type="RefSeq" id="WP_164510086.1">
    <property type="nucleotide sequence ID" value="NZ_JBHTOG010000038.1"/>
</dbReference>
<dbReference type="InterPro" id="IPR045076">
    <property type="entry name" value="MutS"/>
</dbReference>
<dbReference type="PANTHER" id="PTHR11361">
    <property type="entry name" value="DNA MISMATCH REPAIR PROTEIN MUTS FAMILY MEMBER"/>
    <property type="match status" value="1"/>
</dbReference>
<organism evidence="5 6">
    <name type="scientific">Lacticaseibacillus yichunensis</name>
    <dbReference type="NCBI Taxonomy" id="2486015"/>
    <lineage>
        <taxon>Bacteria</taxon>
        <taxon>Bacillati</taxon>
        <taxon>Bacillota</taxon>
        <taxon>Bacilli</taxon>
        <taxon>Lactobacillales</taxon>
        <taxon>Lactobacillaceae</taxon>
        <taxon>Lacticaseibacillus</taxon>
    </lineage>
</organism>
<protein>
    <recommendedName>
        <fullName evidence="4">DNA mismatch repair proteins mutS family domain-containing protein</fullName>
    </recommendedName>
</protein>
<keyword evidence="3" id="KW-0238">DNA-binding</keyword>
<keyword evidence="2" id="KW-0067">ATP-binding</keyword>
<accession>A0ABW4CRF5</accession>
<dbReference type="InterPro" id="IPR000432">
    <property type="entry name" value="DNA_mismatch_repair_MutS_C"/>
</dbReference>
<dbReference type="InterPro" id="IPR027417">
    <property type="entry name" value="P-loop_NTPase"/>
</dbReference>
<dbReference type="Pfam" id="PF00488">
    <property type="entry name" value="MutS_V"/>
    <property type="match status" value="1"/>
</dbReference>
<evidence type="ECO:0000256" key="3">
    <source>
        <dbReference type="ARBA" id="ARBA00023125"/>
    </source>
</evidence>
<evidence type="ECO:0000256" key="2">
    <source>
        <dbReference type="ARBA" id="ARBA00022840"/>
    </source>
</evidence>
<comment type="caution">
    <text evidence="5">The sequence shown here is derived from an EMBL/GenBank/DDBJ whole genome shotgun (WGS) entry which is preliminary data.</text>
</comment>
<keyword evidence="1" id="KW-0547">Nucleotide-binding</keyword>
<dbReference type="SUPFAM" id="SSF52540">
    <property type="entry name" value="P-loop containing nucleoside triphosphate hydrolases"/>
    <property type="match status" value="1"/>
</dbReference>
<keyword evidence="6" id="KW-1185">Reference proteome</keyword>
<dbReference type="SMART" id="SM00534">
    <property type="entry name" value="MUTSac"/>
    <property type="match status" value="1"/>
</dbReference>
<dbReference type="Gene3D" id="3.40.50.300">
    <property type="entry name" value="P-loop containing nucleotide triphosphate hydrolases"/>
    <property type="match status" value="1"/>
</dbReference>
<reference evidence="6" key="1">
    <citation type="journal article" date="2019" name="Int. J. Syst. Evol. Microbiol.">
        <title>The Global Catalogue of Microorganisms (GCM) 10K type strain sequencing project: providing services to taxonomists for standard genome sequencing and annotation.</title>
        <authorList>
            <consortium name="The Broad Institute Genomics Platform"/>
            <consortium name="The Broad Institute Genome Sequencing Center for Infectious Disease"/>
            <person name="Wu L."/>
            <person name="Ma J."/>
        </authorList>
    </citation>
    <scope>NUCLEOTIDE SEQUENCE [LARGE SCALE GENOMIC DNA]</scope>
    <source>
        <strain evidence="6">CCM 8947</strain>
    </source>
</reference>
<dbReference type="EMBL" id="JBHTOG010000038">
    <property type="protein sequence ID" value="MFD1432513.1"/>
    <property type="molecule type" value="Genomic_DNA"/>
</dbReference>
<sequence length="508" mass="55802">MFKSLLFPAAKPPDVQMSGKSMLTDLHLDQVFHAIQQLTAQPLDEFLLRPLTTTDEINFRQAVFADLAASQVFTALTAFSKNYEPHQAYVGRVTRVYEEEVKWYTLLIRLKRNQEALHDLATQLAASRCQSAALLGLQGYLADYFARPGVQKLESALAEIQQALGALRYRLVIDDLHVTVEETPGFADGLHETISDVFAPMLADQANDDDFSAIEPPETALGVSNLQAMILRALRQIFPEAFAKLRAFYRQYLDAQDEVLDTVASEVPFYLAVQAFEKQLGAAYDLPFCLPTAAGPGATEQVQASFDLALAAQRGHGIVTNDYRLAADEQFLIISGPNQGGKTTYARMVGENYYLYRLGIPIPGRDATLGLNTQLFTHFERAESAAKLTGLLAADVDRIYEIVTASDANSFVIMNELFSSTTAADAEKMGREVLTLLAARGAKGIYVTFLDSLATLPNVVPMMSQVAPGSTARTYKVVRTQPDGQAYALSLLAQYGLRTEDILKEAQS</sequence>
<evidence type="ECO:0000313" key="5">
    <source>
        <dbReference type="EMBL" id="MFD1432513.1"/>
    </source>
</evidence>
<dbReference type="Proteomes" id="UP001597192">
    <property type="component" value="Unassembled WGS sequence"/>
</dbReference>